<dbReference type="SMART" id="SM01130">
    <property type="entry name" value="DHDPS"/>
    <property type="match status" value="1"/>
</dbReference>
<evidence type="ECO:0000256" key="2">
    <source>
        <dbReference type="PIRNR" id="PIRNR001365"/>
    </source>
</evidence>
<reference evidence="3 4" key="1">
    <citation type="submission" date="2024-04" db="EMBL/GenBank/DDBJ databases">
        <title>Draft genome sequence of Pseudophaeobacter arcticus NBRC 116598.</title>
        <authorList>
            <person name="Miyakawa T."/>
            <person name="Kusuya Y."/>
            <person name="Miura T."/>
        </authorList>
    </citation>
    <scope>NUCLEOTIDE SEQUENCE [LARGE SCALE GENOMIC DNA]</scope>
    <source>
        <strain evidence="3 4">SU-CL00105</strain>
    </source>
</reference>
<protein>
    <submittedName>
        <fullName evidence="3">Dihydrodipicolinate synthase family protein</fullName>
    </submittedName>
</protein>
<evidence type="ECO:0000313" key="4">
    <source>
        <dbReference type="Proteomes" id="UP001441944"/>
    </source>
</evidence>
<keyword evidence="4" id="KW-1185">Reference proteome</keyword>
<dbReference type="RefSeq" id="WP_353398325.1">
    <property type="nucleotide sequence ID" value="NZ_BAABWU010000004.1"/>
</dbReference>
<dbReference type="PANTHER" id="PTHR12128:SF67">
    <property type="entry name" value="BLR3884 PROTEIN"/>
    <property type="match status" value="1"/>
</dbReference>
<evidence type="ECO:0000313" key="3">
    <source>
        <dbReference type="EMBL" id="GAA6195965.1"/>
    </source>
</evidence>
<dbReference type="Pfam" id="PF00701">
    <property type="entry name" value="DHDPS"/>
    <property type="match status" value="1"/>
</dbReference>
<comment type="caution">
    <text evidence="3">The sequence shown here is derived from an EMBL/GenBank/DDBJ whole genome shotgun (WGS) entry which is preliminary data.</text>
</comment>
<dbReference type="PIRSF" id="PIRSF001365">
    <property type="entry name" value="DHDPS"/>
    <property type="match status" value="1"/>
</dbReference>
<name>A0ABQ0AJB6_9RHOB</name>
<evidence type="ECO:0000256" key="1">
    <source>
        <dbReference type="ARBA" id="ARBA00023239"/>
    </source>
</evidence>
<dbReference type="PRINTS" id="PR00146">
    <property type="entry name" value="DHPICSNTHASE"/>
</dbReference>
<dbReference type="PANTHER" id="PTHR12128">
    <property type="entry name" value="DIHYDRODIPICOLINATE SYNTHASE"/>
    <property type="match status" value="1"/>
</dbReference>
<comment type="similarity">
    <text evidence="2">Belongs to the DapA family.</text>
</comment>
<sequence>MQGIIAAVPTPVDAQGVPQKAPFLEHCRWALENGCDALNVLGSTGEANSFDAATRKEIMTWAAEAFDTARLMVGTGTPALAETLALSAHADDAGYGVALVLPPYYYKPAGEDGLFRWYEALHHGLGRRRIEIYFYNFPQMTGTPLTPRLIERLHRAYPERFTGIKDSSGDLAYCRTLTTALPDFAVFPSSETSLAEAATSGFAGCISATVNQTAPLCAQVWRARGAPNAETMARIAALRSAIASEPLIPAVKYLVARRTTAGLWAQTLPPFTSLTDAQTARLDQIDLPMPALTH</sequence>
<organism evidence="3 4">
    <name type="scientific">Pseudophaeobacter arcticus</name>
    <dbReference type="NCBI Taxonomy" id="385492"/>
    <lineage>
        <taxon>Bacteria</taxon>
        <taxon>Pseudomonadati</taxon>
        <taxon>Pseudomonadota</taxon>
        <taxon>Alphaproteobacteria</taxon>
        <taxon>Rhodobacterales</taxon>
        <taxon>Paracoccaceae</taxon>
        <taxon>Pseudophaeobacter</taxon>
    </lineage>
</organism>
<dbReference type="Proteomes" id="UP001441944">
    <property type="component" value="Unassembled WGS sequence"/>
</dbReference>
<dbReference type="EMBL" id="BAABWU010000004">
    <property type="protein sequence ID" value="GAA6195965.1"/>
    <property type="molecule type" value="Genomic_DNA"/>
</dbReference>
<dbReference type="CDD" id="cd00408">
    <property type="entry name" value="DHDPS-like"/>
    <property type="match status" value="1"/>
</dbReference>
<gene>
    <name evidence="3" type="ORF">NBRC116598_14090</name>
</gene>
<accession>A0ABQ0AJB6</accession>
<keyword evidence="1 2" id="KW-0456">Lyase</keyword>
<proteinExistence type="inferred from homology"/>
<dbReference type="InterPro" id="IPR013785">
    <property type="entry name" value="Aldolase_TIM"/>
</dbReference>
<dbReference type="InterPro" id="IPR002220">
    <property type="entry name" value="DapA-like"/>
</dbReference>
<dbReference type="Gene3D" id="3.20.20.70">
    <property type="entry name" value="Aldolase class I"/>
    <property type="match status" value="1"/>
</dbReference>
<dbReference type="SUPFAM" id="SSF51569">
    <property type="entry name" value="Aldolase"/>
    <property type="match status" value="1"/>
</dbReference>